<dbReference type="InterPro" id="IPR045187">
    <property type="entry name" value="CcO_II"/>
</dbReference>
<feature type="transmembrane region" description="Helical" evidence="16">
    <location>
        <begin position="83"/>
        <end position="105"/>
    </location>
</feature>
<comment type="similarity">
    <text evidence="2 14">Belongs to the cytochrome c oxidase subunit 2 family.</text>
</comment>
<dbReference type="PROSITE" id="PS00078">
    <property type="entry name" value="COX2"/>
    <property type="match status" value="1"/>
</dbReference>
<evidence type="ECO:0000256" key="17">
    <source>
        <dbReference type="SAM" id="SignalP"/>
    </source>
</evidence>
<evidence type="ECO:0000256" key="9">
    <source>
        <dbReference type="ARBA" id="ARBA00022989"/>
    </source>
</evidence>
<evidence type="ECO:0000256" key="13">
    <source>
        <dbReference type="ARBA" id="ARBA00047816"/>
    </source>
</evidence>
<dbReference type="KEGG" id="llp:GH975_00800"/>
<dbReference type="GO" id="GO:0005886">
    <property type="term" value="C:plasma membrane"/>
    <property type="evidence" value="ECO:0007669"/>
    <property type="project" value="UniProtKB-SubCell"/>
</dbReference>
<evidence type="ECO:0000256" key="11">
    <source>
        <dbReference type="ARBA" id="ARBA00023136"/>
    </source>
</evidence>
<dbReference type="PROSITE" id="PS50857">
    <property type="entry name" value="COX2_CUA"/>
    <property type="match status" value="1"/>
</dbReference>
<keyword evidence="17" id="KW-0732">Signal</keyword>
<comment type="subcellular location">
    <subcellularLocation>
        <location evidence="14">Cell membrane</location>
        <topology evidence="14">Multi-pass membrane protein</topology>
    </subcellularLocation>
    <subcellularLocation>
        <location evidence="1">Membrane</location>
        <topology evidence="1">Multi-pass membrane protein</topology>
    </subcellularLocation>
</comment>
<keyword evidence="5 14" id="KW-0812">Transmembrane</keyword>
<keyword evidence="20" id="KW-0560">Oxidoreductase</keyword>
<dbReference type="SUPFAM" id="SSF49503">
    <property type="entry name" value="Cupredoxins"/>
    <property type="match status" value="1"/>
</dbReference>
<evidence type="ECO:0000259" key="18">
    <source>
        <dbReference type="PROSITE" id="PS50857"/>
    </source>
</evidence>
<keyword evidence="3 14" id="KW-0813">Transport</keyword>
<evidence type="ECO:0000259" key="19">
    <source>
        <dbReference type="PROSITE" id="PS50999"/>
    </source>
</evidence>
<dbReference type="Gene3D" id="1.10.287.90">
    <property type="match status" value="1"/>
</dbReference>
<comment type="cofactor">
    <cofactor evidence="15">
        <name>Cu cation</name>
        <dbReference type="ChEBI" id="CHEBI:23378"/>
    </cofactor>
    <text evidence="15">Binds a copper A center.</text>
</comment>
<evidence type="ECO:0000256" key="6">
    <source>
        <dbReference type="ARBA" id="ARBA00022723"/>
    </source>
</evidence>
<evidence type="ECO:0000256" key="16">
    <source>
        <dbReference type="SAM" id="Phobius"/>
    </source>
</evidence>
<dbReference type="InterPro" id="IPR001505">
    <property type="entry name" value="Copper_CuA"/>
</dbReference>
<dbReference type="InterPro" id="IPR014222">
    <property type="entry name" value="Cyt_c_oxidase_su2"/>
</dbReference>
<evidence type="ECO:0000256" key="7">
    <source>
        <dbReference type="ARBA" id="ARBA00022967"/>
    </source>
</evidence>
<dbReference type="EMBL" id="CP045871">
    <property type="protein sequence ID" value="QGG79172.1"/>
    <property type="molecule type" value="Genomic_DNA"/>
</dbReference>
<dbReference type="PANTHER" id="PTHR22888:SF9">
    <property type="entry name" value="CYTOCHROME C OXIDASE SUBUNIT 2"/>
    <property type="match status" value="1"/>
</dbReference>
<evidence type="ECO:0000256" key="2">
    <source>
        <dbReference type="ARBA" id="ARBA00007866"/>
    </source>
</evidence>
<dbReference type="GO" id="GO:0016491">
    <property type="term" value="F:oxidoreductase activity"/>
    <property type="evidence" value="ECO:0007669"/>
    <property type="project" value="UniProtKB-KW"/>
</dbReference>
<dbReference type="GO" id="GO:0004129">
    <property type="term" value="F:cytochrome-c oxidase activity"/>
    <property type="evidence" value="ECO:0007669"/>
    <property type="project" value="UniProtKB-EC"/>
</dbReference>
<evidence type="ECO:0000256" key="5">
    <source>
        <dbReference type="ARBA" id="ARBA00022692"/>
    </source>
</evidence>
<dbReference type="PRINTS" id="PR01166">
    <property type="entry name" value="CYCOXIDASEII"/>
</dbReference>
<feature type="domain" description="Cytochrome oxidase subunit II transmembrane region profile" evidence="19">
    <location>
        <begin position="16"/>
        <end position="111"/>
    </location>
</feature>
<dbReference type="Pfam" id="PF02790">
    <property type="entry name" value="COX2_TM"/>
    <property type="match status" value="1"/>
</dbReference>
<reference evidence="20 21" key="1">
    <citation type="submission" date="2019-11" db="EMBL/GenBank/DDBJ databases">
        <authorList>
            <person name="Khan S.A."/>
            <person name="Jeon C.O."/>
            <person name="Chun B.H."/>
        </authorList>
    </citation>
    <scope>NUCLEOTIDE SEQUENCE [LARGE SCALE GENOMIC DNA]</scope>
    <source>
        <strain evidence="20 21">IMCC 1097</strain>
    </source>
</reference>
<evidence type="ECO:0000256" key="1">
    <source>
        <dbReference type="ARBA" id="ARBA00004141"/>
    </source>
</evidence>
<dbReference type="InterPro" id="IPR011759">
    <property type="entry name" value="Cyt_c_oxidase_su2_TM_dom"/>
</dbReference>
<evidence type="ECO:0000313" key="21">
    <source>
        <dbReference type="Proteomes" id="UP000388235"/>
    </source>
</evidence>
<dbReference type="PROSITE" id="PS50999">
    <property type="entry name" value="COX2_TM"/>
    <property type="match status" value="1"/>
</dbReference>
<dbReference type="NCBIfam" id="TIGR02866">
    <property type="entry name" value="CoxB"/>
    <property type="match status" value="1"/>
</dbReference>
<dbReference type="InterPro" id="IPR008972">
    <property type="entry name" value="Cupredoxin"/>
</dbReference>
<dbReference type="Pfam" id="PF00116">
    <property type="entry name" value="COX2"/>
    <property type="match status" value="1"/>
</dbReference>
<evidence type="ECO:0000256" key="15">
    <source>
        <dbReference type="RuleBase" id="RU004024"/>
    </source>
</evidence>
<evidence type="ECO:0000256" key="10">
    <source>
        <dbReference type="ARBA" id="ARBA00023008"/>
    </source>
</evidence>
<keyword evidence="9 16" id="KW-1133">Transmembrane helix</keyword>
<evidence type="ECO:0000256" key="14">
    <source>
        <dbReference type="RuleBase" id="RU000456"/>
    </source>
</evidence>
<dbReference type="InterPro" id="IPR036257">
    <property type="entry name" value="Cyt_c_oxidase_su2_TM_sf"/>
</dbReference>
<evidence type="ECO:0000256" key="12">
    <source>
        <dbReference type="ARBA" id="ARBA00024688"/>
    </source>
</evidence>
<dbReference type="Proteomes" id="UP000388235">
    <property type="component" value="Chromosome"/>
</dbReference>
<comment type="catalytic activity">
    <reaction evidence="13 15">
        <text>4 Fe(II)-[cytochrome c] + O2 + 8 H(+)(in) = 4 Fe(III)-[cytochrome c] + 2 H2O + 4 H(+)(out)</text>
        <dbReference type="Rhea" id="RHEA:11436"/>
        <dbReference type="Rhea" id="RHEA-COMP:10350"/>
        <dbReference type="Rhea" id="RHEA-COMP:14399"/>
        <dbReference type="ChEBI" id="CHEBI:15377"/>
        <dbReference type="ChEBI" id="CHEBI:15378"/>
        <dbReference type="ChEBI" id="CHEBI:15379"/>
        <dbReference type="ChEBI" id="CHEBI:29033"/>
        <dbReference type="ChEBI" id="CHEBI:29034"/>
        <dbReference type="EC" id="7.1.1.9"/>
    </reaction>
</comment>
<feature type="chain" id="PRO_5024367482" description="Cytochrome c oxidase subunit 2" evidence="17">
    <location>
        <begin position="19"/>
        <end position="273"/>
    </location>
</feature>
<feature type="domain" description="Cytochrome oxidase subunit II copper A binding" evidence="18">
    <location>
        <begin position="112"/>
        <end position="255"/>
    </location>
</feature>
<dbReference type="EC" id="7.1.1.9" evidence="15"/>
<dbReference type="OrthoDB" id="9781261at2"/>
<feature type="signal peptide" evidence="17">
    <location>
        <begin position="1"/>
        <end position="18"/>
    </location>
</feature>
<evidence type="ECO:0000256" key="3">
    <source>
        <dbReference type="ARBA" id="ARBA00022448"/>
    </source>
</evidence>
<dbReference type="Gene3D" id="2.60.40.420">
    <property type="entry name" value="Cupredoxins - blue copper proteins"/>
    <property type="match status" value="1"/>
</dbReference>
<gene>
    <name evidence="20" type="primary">coxB</name>
    <name evidence="20" type="ORF">GH975_00800</name>
</gene>
<keyword evidence="6 15" id="KW-0479">Metal-binding</keyword>
<keyword evidence="8 14" id="KW-0249">Electron transport</keyword>
<keyword evidence="10 15" id="KW-0186">Copper</keyword>
<name>A0A5Q2QAC5_9GAMM</name>
<dbReference type="PANTHER" id="PTHR22888">
    <property type="entry name" value="CYTOCHROME C OXIDASE, SUBUNIT II"/>
    <property type="match status" value="1"/>
</dbReference>
<dbReference type="SUPFAM" id="SSF81464">
    <property type="entry name" value="Cytochrome c oxidase subunit II-like, transmembrane region"/>
    <property type="match status" value="1"/>
</dbReference>
<evidence type="ECO:0000256" key="4">
    <source>
        <dbReference type="ARBA" id="ARBA00022660"/>
    </source>
</evidence>
<evidence type="ECO:0000256" key="8">
    <source>
        <dbReference type="ARBA" id="ARBA00022982"/>
    </source>
</evidence>
<proteinExistence type="inferred from homology"/>
<protein>
    <recommendedName>
        <fullName evidence="15">Cytochrome c oxidase subunit 2</fullName>
        <ecNumber evidence="15">7.1.1.9</ecNumber>
    </recommendedName>
</protein>
<evidence type="ECO:0000313" key="20">
    <source>
        <dbReference type="EMBL" id="QGG79172.1"/>
    </source>
</evidence>
<keyword evidence="7" id="KW-1278">Translocase</keyword>
<dbReference type="AlphaFoldDB" id="A0A5Q2QAC5"/>
<keyword evidence="11 16" id="KW-0472">Membrane</keyword>
<comment type="function">
    <text evidence="12 15">Subunits I and II form the functional core of the enzyme complex. Electrons originating in cytochrome c are transferred via heme a and Cu(A) to the binuclear center formed by heme a3 and Cu(B).</text>
</comment>
<sequence length="273" mass="30934">MRFWIVLMSLLTTPAAWAAWDLNMRQGVTEISQAVYGLHMTIFWVCVGIGVVVFGVMFYSIYYHRKSRGAVSDTFHESTKLEIVWTAIPFIILVAMCVPATKVLIQMYDASDSDIDIKVMGYQWKWSYEYLGEDLGNGDNMAFFSNLSTPRAEVYNEAPKNPNYLLEVDQPLVIPANKKVRFLITANDVIHAFWVPDFAVKKDAIPGFINESWTIVPEPGIYRGQCAELCGEAHGYMPIVVKVVPEDEYYAWVDNKKQQIAQARGITPAVANR</sequence>
<organism evidence="20 21">
    <name type="scientific">Litorivicinus lipolyticus</name>
    <dbReference type="NCBI Taxonomy" id="418701"/>
    <lineage>
        <taxon>Bacteria</taxon>
        <taxon>Pseudomonadati</taxon>
        <taxon>Pseudomonadota</taxon>
        <taxon>Gammaproteobacteria</taxon>
        <taxon>Oceanospirillales</taxon>
        <taxon>Litorivicinaceae</taxon>
        <taxon>Litorivicinus</taxon>
    </lineage>
</organism>
<accession>A0A5Q2QAC5</accession>
<feature type="transmembrane region" description="Helical" evidence="16">
    <location>
        <begin position="42"/>
        <end position="62"/>
    </location>
</feature>
<dbReference type="GO" id="GO:0005507">
    <property type="term" value="F:copper ion binding"/>
    <property type="evidence" value="ECO:0007669"/>
    <property type="project" value="InterPro"/>
</dbReference>
<dbReference type="InterPro" id="IPR002429">
    <property type="entry name" value="CcO_II-like_C"/>
</dbReference>
<dbReference type="GO" id="GO:0042773">
    <property type="term" value="P:ATP synthesis coupled electron transport"/>
    <property type="evidence" value="ECO:0007669"/>
    <property type="project" value="TreeGrafter"/>
</dbReference>
<keyword evidence="21" id="KW-1185">Reference proteome</keyword>
<keyword evidence="4 14" id="KW-0679">Respiratory chain</keyword>